<dbReference type="InterPro" id="IPR015920">
    <property type="entry name" value="Cellobiose_DH-like_cyt"/>
</dbReference>
<protein>
    <recommendedName>
        <fullName evidence="2">Cellobiose dehydrogenase-like cytochrome domain-containing protein</fullName>
    </recommendedName>
</protein>
<feature type="transmembrane region" description="Helical" evidence="1">
    <location>
        <begin position="159"/>
        <end position="178"/>
    </location>
</feature>
<dbReference type="Gene3D" id="2.60.40.1210">
    <property type="entry name" value="Cellobiose dehydrogenase, cytochrome domain"/>
    <property type="match status" value="1"/>
</dbReference>
<evidence type="ECO:0000313" key="4">
    <source>
        <dbReference type="Proteomes" id="UP001140513"/>
    </source>
</evidence>
<gene>
    <name evidence="3" type="ORF">N0V89_004827</name>
</gene>
<keyword evidence="4" id="KW-1185">Reference proteome</keyword>
<accession>A0A9W8XRY3</accession>
<dbReference type="SUPFAM" id="SSF49344">
    <property type="entry name" value="CBD9-like"/>
    <property type="match status" value="1"/>
</dbReference>
<organism evidence="3 4">
    <name type="scientific">Didymosphaeria variabile</name>
    <dbReference type="NCBI Taxonomy" id="1932322"/>
    <lineage>
        <taxon>Eukaryota</taxon>
        <taxon>Fungi</taxon>
        <taxon>Dikarya</taxon>
        <taxon>Ascomycota</taxon>
        <taxon>Pezizomycotina</taxon>
        <taxon>Dothideomycetes</taxon>
        <taxon>Pleosporomycetidae</taxon>
        <taxon>Pleosporales</taxon>
        <taxon>Massarineae</taxon>
        <taxon>Didymosphaeriaceae</taxon>
        <taxon>Didymosphaeria</taxon>
    </lineage>
</organism>
<proteinExistence type="predicted"/>
<dbReference type="Proteomes" id="UP001140513">
    <property type="component" value="Unassembled WGS sequence"/>
</dbReference>
<dbReference type="Pfam" id="PF16010">
    <property type="entry name" value="CDH-cyt"/>
    <property type="match status" value="1"/>
</dbReference>
<keyword evidence="1" id="KW-1133">Transmembrane helix</keyword>
<feature type="transmembrane region" description="Helical" evidence="1">
    <location>
        <begin position="128"/>
        <end position="152"/>
    </location>
</feature>
<keyword evidence="1" id="KW-0812">Transmembrane</keyword>
<dbReference type="RefSeq" id="XP_056073917.1">
    <property type="nucleotide sequence ID" value="XM_056213609.1"/>
</dbReference>
<evidence type="ECO:0000259" key="2">
    <source>
        <dbReference type="Pfam" id="PF16010"/>
    </source>
</evidence>
<dbReference type="AlphaFoldDB" id="A0A9W8XRY3"/>
<keyword evidence="1" id="KW-0472">Membrane</keyword>
<dbReference type="PANTHER" id="PTHR47797">
    <property type="entry name" value="DEHYDROGENASE, PUTATIVE (AFU_ORTHOLOGUE AFUA_8G05805)-RELATED"/>
    <property type="match status" value="1"/>
</dbReference>
<dbReference type="GeneID" id="80908357"/>
<sequence length="288" mass="31546">MIIPRFATGHSEPEYNQNSPFELEILNGTGIQDEMYVLQAVCRSCRVWPGGFIDISSTAQPMIFAFGPGTSKQSDDLNAPLRRHVRYGQFTMDMVAATSSNATVPQPTAQLKGAVIQGMVKDRDSKDLAHAILGCIALFVLWPLNVVFAGFFRNIKIHVGTSITILIFLVISYALGIATSPQYNRVRPPSFPPIKLNTNMCCAVYSPKPTPPHQLLAFISLLPTLLMALLPTRFFANLRAWIPKLHSPLTTLTFLLLVLTGGLGLHLAMTPTPLSWPTSPSRCSSPLS</sequence>
<name>A0A9W8XRY3_9PLEO</name>
<comment type="caution">
    <text evidence="3">The sequence shown here is derived from an EMBL/GenBank/DDBJ whole genome shotgun (WGS) entry which is preliminary data.</text>
</comment>
<feature type="domain" description="Cellobiose dehydrogenase-like cytochrome" evidence="2">
    <location>
        <begin position="4"/>
        <end position="101"/>
    </location>
</feature>
<reference evidence="3" key="1">
    <citation type="submission" date="2022-10" db="EMBL/GenBank/DDBJ databases">
        <title>Tapping the CABI collections for fungal endophytes: first genome assemblies for Collariella, Neodidymelliopsis, Ascochyta clinopodiicola, Didymella pomorum, Didymosphaeria variabile, Neocosmospora piperis and Neocucurbitaria cava.</title>
        <authorList>
            <person name="Hill R."/>
        </authorList>
    </citation>
    <scope>NUCLEOTIDE SEQUENCE</scope>
    <source>
        <strain evidence="3">IMI 356815</strain>
    </source>
</reference>
<evidence type="ECO:0000313" key="3">
    <source>
        <dbReference type="EMBL" id="KAJ4356791.1"/>
    </source>
</evidence>
<dbReference type="CDD" id="cd09630">
    <property type="entry name" value="CDH_like_cytochrome"/>
    <property type="match status" value="1"/>
</dbReference>
<dbReference type="OrthoDB" id="19261at2759"/>
<dbReference type="PANTHER" id="PTHR47797:SF1">
    <property type="entry name" value="CYTOCHROME B561 DOMAIN-CONTAINING PROTEIN-RELATED"/>
    <property type="match status" value="1"/>
</dbReference>
<feature type="transmembrane region" description="Helical" evidence="1">
    <location>
        <begin position="248"/>
        <end position="269"/>
    </location>
</feature>
<dbReference type="EMBL" id="JAPEUX010000003">
    <property type="protein sequence ID" value="KAJ4356791.1"/>
    <property type="molecule type" value="Genomic_DNA"/>
</dbReference>
<feature type="transmembrane region" description="Helical" evidence="1">
    <location>
        <begin position="215"/>
        <end position="236"/>
    </location>
</feature>
<evidence type="ECO:0000256" key="1">
    <source>
        <dbReference type="SAM" id="Phobius"/>
    </source>
</evidence>